<feature type="domain" description="Oxidoreductase molybdopterin-binding" evidence="1">
    <location>
        <begin position="88"/>
        <end position="162"/>
    </location>
</feature>
<dbReference type="Pfam" id="PF00174">
    <property type="entry name" value="Oxidored_molyb"/>
    <property type="match status" value="1"/>
</dbReference>
<dbReference type="InterPro" id="IPR000572">
    <property type="entry name" value="OxRdtase_Mopterin-bd_dom"/>
</dbReference>
<evidence type="ECO:0000313" key="2">
    <source>
        <dbReference type="EMBL" id="SDR42945.1"/>
    </source>
</evidence>
<gene>
    <name evidence="2" type="ORF">SAMN05445850_3868</name>
</gene>
<evidence type="ECO:0000313" key="3">
    <source>
        <dbReference type="Proteomes" id="UP000199365"/>
    </source>
</evidence>
<protein>
    <recommendedName>
        <fullName evidence="1">Oxidoreductase molybdopterin-binding domain-containing protein</fullName>
    </recommendedName>
</protein>
<dbReference type="AlphaFoldDB" id="A0A1H1IZ06"/>
<proteinExistence type="predicted"/>
<accession>A0A1H1IZ06</accession>
<dbReference type="EMBL" id="FNKX01000002">
    <property type="protein sequence ID" value="SDR42945.1"/>
    <property type="molecule type" value="Genomic_DNA"/>
</dbReference>
<name>A0A1H1IZ06_9BURK</name>
<keyword evidence="3" id="KW-1185">Reference proteome</keyword>
<dbReference type="RefSeq" id="WP_090806044.1">
    <property type="nucleotide sequence ID" value="NZ_FNKX01000002.1"/>
</dbReference>
<dbReference type="InterPro" id="IPR036374">
    <property type="entry name" value="OxRdtase_Mopterin-bd_sf"/>
</dbReference>
<dbReference type="SUPFAM" id="SSF56524">
    <property type="entry name" value="Oxidoreductase molybdopterin-binding domain"/>
    <property type="match status" value="1"/>
</dbReference>
<reference evidence="3" key="1">
    <citation type="submission" date="2016-10" db="EMBL/GenBank/DDBJ databases">
        <authorList>
            <person name="Varghese N."/>
            <person name="Submissions S."/>
        </authorList>
    </citation>
    <scope>NUCLEOTIDE SEQUENCE [LARGE SCALE GENOMIC DNA]</scope>
    <source>
        <strain evidence="3">DUS833</strain>
    </source>
</reference>
<evidence type="ECO:0000259" key="1">
    <source>
        <dbReference type="Pfam" id="PF00174"/>
    </source>
</evidence>
<sequence>MANLIATLRNAASGTGGPWRMRWLTGLAALIVGLSVCCAHAQPGARQSPALALDVQGKIANTNDAAHRTYHFNEAQLLALPVHTITTSTTWTPRSTFTGPRLADILKAVGAHGTQIELHTFDDYTYTVPVSDCERYGVIVAYSMNGQRLKLSDFGPLFLIYPRDAFPDELTGAVGDSKFVWQIKALIVK</sequence>
<dbReference type="Gene3D" id="3.90.420.10">
    <property type="entry name" value="Oxidoreductase, molybdopterin-binding domain"/>
    <property type="match status" value="1"/>
</dbReference>
<dbReference type="STRING" id="157910.SAMN05445850_3868"/>
<organism evidence="2 3">
    <name type="scientific">Paraburkholderia tuberum</name>
    <dbReference type="NCBI Taxonomy" id="157910"/>
    <lineage>
        <taxon>Bacteria</taxon>
        <taxon>Pseudomonadati</taxon>
        <taxon>Pseudomonadota</taxon>
        <taxon>Betaproteobacteria</taxon>
        <taxon>Burkholderiales</taxon>
        <taxon>Burkholderiaceae</taxon>
        <taxon>Paraburkholderia</taxon>
    </lineage>
</organism>
<dbReference type="Proteomes" id="UP000199365">
    <property type="component" value="Unassembled WGS sequence"/>
</dbReference>